<keyword evidence="2" id="KW-0732">Signal</keyword>
<keyword evidence="4" id="KW-1185">Reference proteome</keyword>
<dbReference type="EMBL" id="FPAJ01000001">
    <property type="protein sequence ID" value="SFS57649.1"/>
    <property type="molecule type" value="Genomic_DNA"/>
</dbReference>
<dbReference type="Pfam" id="PF10986">
    <property type="entry name" value="ZrgA"/>
    <property type="match status" value="1"/>
</dbReference>
<dbReference type="InterPro" id="IPR021253">
    <property type="entry name" value="ZrgA-like"/>
</dbReference>
<evidence type="ECO:0000313" key="3">
    <source>
        <dbReference type="EMBL" id="SFS57649.1"/>
    </source>
</evidence>
<dbReference type="RefSeq" id="WP_093915255.1">
    <property type="nucleotide sequence ID" value="NZ_FPAJ01000001.1"/>
</dbReference>
<sequence length="223" mass="23831">MKQALSLITLVAALPALADHARQLDAHEHGVGTLDIAIEGTTVALSFEAPGADIVGFEYAATSEADLAAIAQAVKTLGAPLDLFVMPDAAGCAVVDAKAELEGGDAHGEHEEHGDEHHDDHAEESHDDHGHDDHGHDDHGHKDDSHDGHDDHGHDDHAEDAGHTEFHATYTLTCDTPDALTEINFAYFQTFPNAQEIDVQLISASGARAFEVERSTPLLDLER</sequence>
<feature type="region of interest" description="Disordered" evidence="1">
    <location>
        <begin position="105"/>
        <end position="160"/>
    </location>
</feature>
<protein>
    <recommendedName>
        <fullName evidence="5">DUF2796 domain-containing protein</fullName>
    </recommendedName>
</protein>
<name>A0A1I6QYU9_9RHOB</name>
<dbReference type="STRING" id="394264.SAMN04488040_1094"/>
<evidence type="ECO:0008006" key="5">
    <source>
        <dbReference type="Google" id="ProtNLM"/>
    </source>
</evidence>
<organism evidence="3 4">
    <name type="scientific">Sulfitobacter marinus</name>
    <dbReference type="NCBI Taxonomy" id="394264"/>
    <lineage>
        <taxon>Bacteria</taxon>
        <taxon>Pseudomonadati</taxon>
        <taxon>Pseudomonadota</taxon>
        <taxon>Alphaproteobacteria</taxon>
        <taxon>Rhodobacterales</taxon>
        <taxon>Roseobacteraceae</taxon>
        <taxon>Sulfitobacter</taxon>
    </lineage>
</organism>
<dbReference type="AlphaFoldDB" id="A0A1I6QYU9"/>
<dbReference type="OrthoDB" id="7346546at2"/>
<accession>A0A1I6QYU9</accession>
<dbReference type="Proteomes" id="UP000199239">
    <property type="component" value="Unassembled WGS sequence"/>
</dbReference>
<feature type="chain" id="PRO_5011442375" description="DUF2796 domain-containing protein" evidence="2">
    <location>
        <begin position="19"/>
        <end position="223"/>
    </location>
</feature>
<gene>
    <name evidence="3" type="ORF">SAMN04488040_1094</name>
</gene>
<proteinExistence type="predicted"/>
<evidence type="ECO:0000256" key="2">
    <source>
        <dbReference type="SAM" id="SignalP"/>
    </source>
</evidence>
<feature type="signal peptide" evidence="2">
    <location>
        <begin position="1"/>
        <end position="18"/>
    </location>
</feature>
<evidence type="ECO:0000256" key="1">
    <source>
        <dbReference type="SAM" id="MobiDB-lite"/>
    </source>
</evidence>
<reference evidence="4" key="1">
    <citation type="submission" date="2016-10" db="EMBL/GenBank/DDBJ databases">
        <authorList>
            <person name="Varghese N."/>
            <person name="Submissions S."/>
        </authorList>
    </citation>
    <scope>NUCLEOTIDE SEQUENCE [LARGE SCALE GENOMIC DNA]</scope>
    <source>
        <strain evidence="4">DSM 23422</strain>
    </source>
</reference>
<evidence type="ECO:0000313" key="4">
    <source>
        <dbReference type="Proteomes" id="UP000199239"/>
    </source>
</evidence>